<organism evidence="1 2">
    <name type="scientific">Vermiconidia calcicola</name>
    <dbReference type="NCBI Taxonomy" id="1690605"/>
    <lineage>
        <taxon>Eukaryota</taxon>
        <taxon>Fungi</taxon>
        <taxon>Dikarya</taxon>
        <taxon>Ascomycota</taxon>
        <taxon>Pezizomycotina</taxon>
        <taxon>Dothideomycetes</taxon>
        <taxon>Dothideomycetidae</taxon>
        <taxon>Mycosphaerellales</taxon>
        <taxon>Extremaceae</taxon>
        <taxon>Vermiconidia</taxon>
    </lineage>
</organism>
<accession>A0ACC3MRZ6</accession>
<sequence>MYQSRWADKPTDEEKTHDRSVPSRTITNECQPTSPQAPSALSAAAPSFSPAPAPPPDVSSHDTFAQTGARQDDLFDDVVPVDDSMRVRSEDDLFTDDFTPAEQPVVEQPAPQQPRVRADGGLRGRGRGSGRGVAPQARGGANRNAQPAPAQQDAQNQAQAPQQLPAPENAPTGPRKDPAASVRGDRQATGGIRKPKLTEEQLAEKMAAIQIKNASLTAAHARAEADAANFAEREEEAKTKAALKQKEERRDRQQMMGERERNRMRKLKAMEGREWDAEKNEDDFQRGGRHDKKGGFAGDQEGYSDGREYLYQEPRGGQRGGGTAGRGGKAQEQSTPKQDDFPALPAANKADTTSQTQKEAADAAGNSWADQVESSNAT</sequence>
<proteinExistence type="predicted"/>
<keyword evidence="2" id="KW-1185">Reference proteome</keyword>
<evidence type="ECO:0000313" key="2">
    <source>
        <dbReference type="Proteomes" id="UP001281147"/>
    </source>
</evidence>
<protein>
    <submittedName>
        <fullName evidence="1">Uncharacterized protein</fullName>
    </submittedName>
</protein>
<reference evidence="1" key="1">
    <citation type="submission" date="2023-07" db="EMBL/GenBank/DDBJ databases">
        <title>Black Yeasts Isolated from many extreme environments.</title>
        <authorList>
            <person name="Coleine C."/>
            <person name="Stajich J.E."/>
            <person name="Selbmann L."/>
        </authorList>
    </citation>
    <scope>NUCLEOTIDE SEQUENCE</scope>
    <source>
        <strain evidence="1">CCFEE 5714</strain>
    </source>
</reference>
<comment type="caution">
    <text evidence="1">The sequence shown here is derived from an EMBL/GenBank/DDBJ whole genome shotgun (WGS) entry which is preliminary data.</text>
</comment>
<name>A0ACC3MRZ6_9PEZI</name>
<dbReference type="Proteomes" id="UP001281147">
    <property type="component" value="Unassembled WGS sequence"/>
</dbReference>
<gene>
    <name evidence="1" type="ORF">LTR37_015280</name>
</gene>
<dbReference type="EMBL" id="JAUTXU010000169">
    <property type="protein sequence ID" value="KAK3701760.1"/>
    <property type="molecule type" value="Genomic_DNA"/>
</dbReference>
<evidence type="ECO:0000313" key="1">
    <source>
        <dbReference type="EMBL" id="KAK3701760.1"/>
    </source>
</evidence>